<name>A0ABW2LN77_9PSEU</name>
<protein>
    <submittedName>
        <fullName evidence="1">HAD family hydrolase</fullName>
        <ecNumber evidence="1">3.1.3.-</ecNumber>
    </submittedName>
</protein>
<reference evidence="2" key="1">
    <citation type="journal article" date="2019" name="Int. J. Syst. Evol. Microbiol.">
        <title>The Global Catalogue of Microorganisms (GCM) 10K type strain sequencing project: providing services to taxonomists for standard genome sequencing and annotation.</title>
        <authorList>
            <consortium name="The Broad Institute Genomics Platform"/>
            <consortium name="The Broad Institute Genome Sequencing Center for Infectious Disease"/>
            <person name="Wu L."/>
            <person name="Ma J."/>
        </authorList>
    </citation>
    <scope>NUCLEOTIDE SEQUENCE [LARGE SCALE GENOMIC DNA]</scope>
    <source>
        <strain evidence="2">WLHS5</strain>
    </source>
</reference>
<sequence length="262" mass="27417">MSTPELVALDIDGTLLDPETQTISPVVKNALRRVLASGAEVVISTGRTFLGTRPVLDELELTGGYALCSNGAVLVDVAAREPLSVTTFDAAPVLAELAERLPGCIFATERVGIGSLVTAEFDPANLHGPQQPAAPQELVATPVPRLIAEWSGHEPDELLAALDGVELPDCTHTLDQYEPWVTVVPAGVSKGAALEKLRVELGVRGELTFAAGDGDNDIEMLRWAAHGVAMGQARPEVRAAADEVAGPVAEDGVAAVLHRLFG</sequence>
<dbReference type="InterPro" id="IPR023214">
    <property type="entry name" value="HAD_sf"/>
</dbReference>
<dbReference type="GO" id="GO:0016787">
    <property type="term" value="F:hydrolase activity"/>
    <property type="evidence" value="ECO:0007669"/>
    <property type="project" value="UniProtKB-KW"/>
</dbReference>
<evidence type="ECO:0000313" key="1">
    <source>
        <dbReference type="EMBL" id="MFC7342615.1"/>
    </source>
</evidence>
<evidence type="ECO:0000313" key="2">
    <source>
        <dbReference type="Proteomes" id="UP001596504"/>
    </source>
</evidence>
<dbReference type="Pfam" id="PF08282">
    <property type="entry name" value="Hydrolase_3"/>
    <property type="match status" value="2"/>
</dbReference>
<keyword evidence="2" id="KW-1185">Reference proteome</keyword>
<keyword evidence="1" id="KW-0378">Hydrolase</keyword>
<dbReference type="Proteomes" id="UP001596504">
    <property type="component" value="Unassembled WGS sequence"/>
</dbReference>
<dbReference type="EC" id="3.1.3.-" evidence="1"/>
<dbReference type="InterPro" id="IPR036412">
    <property type="entry name" value="HAD-like_sf"/>
</dbReference>
<dbReference type="Gene3D" id="3.40.50.1000">
    <property type="entry name" value="HAD superfamily/HAD-like"/>
    <property type="match status" value="1"/>
</dbReference>
<dbReference type="PANTHER" id="PTHR10000">
    <property type="entry name" value="PHOSPHOSERINE PHOSPHATASE"/>
    <property type="match status" value="1"/>
</dbReference>
<comment type="caution">
    <text evidence="1">The sequence shown here is derived from an EMBL/GenBank/DDBJ whole genome shotgun (WGS) entry which is preliminary data.</text>
</comment>
<gene>
    <name evidence="1" type="ORF">ACFQRI_14515</name>
</gene>
<organism evidence="1 2">
    <name type="scientific">Saccharopolyspora griseoalba</name>
    <dbReference type="NCBI Taxonomy" id="1431848"/>
    <lineage>
        <taxon>Bacteria</taxon>
        <taxon>Bacillati</taxon>
        <taxon>Actinomycetota</taxon>
        <taxon>Actinomycetes</taxon>
        <taxon>Pseudonocardiales</taxon>
        <taxon>Pseudonocardiaceae</taxon>
        <taxon>Saccharopolyspora</taxon>
    </lineage>
</organism>
<dbReference type="EMBL" id="JBHTCJ010000006">
    <property type="protein sequence ID" value="MFC7342615.1"/>
    <property type="molecule type" value="Genomic_DNA"/>
</dbReference>
<dbReference type="SUPFAM" id="SSF56784">
    <property type="entry name" value="HAD-like"/>
    <property type="match status" value="1"/>
</dbReference>
<dbReference type="RefSeq" id="WP_380668657.1">
    <property type="nucleotide sequence ID" value="NZ_JBHTCJ010000006.1"/>
</dbReference>
<accession>A0ABW2LN77</accession>
<dbReference type="Gene3D" id="3.30.1240.10">
    <property type="match status" value="1"/>
</dbReference>
<proteinExistence type="predicted"/>
<dbReference type="PANTHER" id="PTHR10000:SF8">
    <property type="entry name" value="HAD SUPERFAMILY HYDROLASE-LIKE, TYPE 3"/>
    <property type="match status" value="1"/>
</dbReference>